<evidence type="ECO:0000313" key="5">
    <source>
        <dbReference type="Proteomes" id="UP001465976"/>
    </source>
</evidence>
<keyword evidence="1" id="KW-0808">Transferase</keyword>
<evidence type="ECO:0000256" key="1">
    <source>
        <dbReference type="ARBA" id="ARBA00022679"/>
    </source>
</evidence>
<keyword evidence="2" id="KW-1133">Transmembrane helix</keyword>
<dbReference type="Gene3D" id="3.40.630.30">
    <property type="match status" value="1"/>
</dbReference>
<evidence type="ECO:0000256" key="2">
    <source>
        <dbReference type="SAM" id="Phobius"/>
    </source>
</evidence>
<dbReference type="InterPro" id="IPR016181">
    <property type="entry name" value="Acyl_CoA_acyltransferase"/>
</dbReference>
<dbReference type="InterPro" id="IPR050769">
    <property type="entry name" value="NAT_camello-type"/>
</dbReference>
<keyword evidence="2" id="KW-0472">Membrane</keyword>
<proteinExistence type="predicted"/>
<comment type="caution">
    <text evidence="4">The sequence shown here is derived from an EMBL/GenBank/DDBJ whole genome shotgun (WGS) entry which is preliminary data.</text>
</comment>
<dbReference type="SUPFAM" id="SSF55729">
    <property type="entry name" value="Acyl-CoA N-acyltransferases (Nat)"/>
    <property type="match status" value="1"/>
</dbReference>
<evidence type="ECO:0000259" key="3">
    <source>
        <dbReference type="PROSITE" id="PS51186"/>
    </source>
</evidence>
<name>A0ABR3F9C4_9AGAR</name>
<organism evidence="4 5">
    <name type="scientific">Marasmius crinis-equi</name>
    <dbReference type="NCBI Taxonomy" id="585013"/>
    <lineage>
        <taxon>Eukaryota</taxon>
        <taxon>Fungi</taxon>
        <taxon>Dikarya</taxon>
        <taxon>Basidiomycota</taxon>
        <taxon>Agaricomycotina</taxon>
        <taxon>Agaricomycetes</taxon>
        <taxon>Agaricomycetidae</taxon>
        <taxon>Agaricales</taxon>
        <taxon>Marasmiineae</taxon>
        <taxon>Marasmiaceae</taxon>
        <taxon>Marasmius</taxon>
    </lineage>
</organism>
<dbReference type="EMBL" id="JBAHYK010000699">
    <property type="protein sequence ID" value="KAL0571903.1"/>
    <property type="molecule type" value="Genomic_DNA"/>
</dbReference>
<dbReference type="PANTHER" id="PTHR13947:SF37">
    <property type="entry name" value="LD18367P"/>
    <property type="match status" value="1"/>
</dbReference>
<dbReference type="CDD" id="cd04301">
    <property type="entry name" value="NAT_SF"/>
    <property type="match status" value="1"/>
</dbReference>
<gene>
    <name evidence="4" type="ORF">V5O48_010050</name>
</gene>
<protein>
    <recommendedName>
        <fullName evidence="3">N-acetyltransferase domain-containing protein</fullName>
    </recommendedName>
</protein>
<dbReference type="InterPro" id="IPR000182">
    <property type="entry name" value="GNAT_dom"/>
</dbReference>
<dbReference type="PANTHER" id="PTHR13947">
    <property type="entry name" value="GNAT FAMILY N-ACETYLTRANSFERASE"/>
    <property type="match status" value="1"/>
</dbReference>
<dbReference type="Proteomes" id="UP001465976">
    <property type="component" value="Unassembled WGS sequence"/>
</dbReference>
<accession>A0ABR3F9C4</accession>
<keyword evidence="5" id="KW-1185">Reference proteome</keyword>
<reference evidence="4 5" key="1">
    <citation type="submission" date="2024-02" db="EMBL/GenBank/DDBJ databases">
        <title>A draft genome for the cacao thread blight pathogen Marasmius crinis-equi.</title>
        <authorList>
            <person name="Cohen S.P."/>
            <person name="Baruah I.K."/>
            <person name="Amoako-Attah I."/>
            <person name="Bukari Y."/>
            <person name="Meinhardt L.W."/>
            <person name="Bailey B.A."/>
        </authorList>
    </citation>
    <scope>NUCLEOTIDE SEQUENCE [LARGE SCALE GENOMIC DNA]</scope>
    <source>
        <strain evidence="4 5">GH-76</strain>
    </source>
</reference>
<evidence type="ECO:0000313" key="4">
    <source>
        <dbReference type="EMBL" id="KAL0571903.1"/>
    </source>
</evidence>
<feature type="transmembrane region" description="Helical" evidence="2">
    <location>
        <begin position="96"/>
        <end position="114"/>
    </location>
</feature>
<feature type="domain" description="N-acetyltransferase" evidence="3">
    <location>
        <begin position="124"/>
        <end position="273"/>
    </location>
</feature>
<dbReference type="Pfam" id="PF00583">
    <property type="entry name" value="Acetyltransf_1"/>
    <property type="match status" value="1"/>
</dbReference>
<dbReference type="PROSITE" id="PS51186">
    <property type="entry name" value="GNAT"/>
    <property type="match status" value="1"/>
</dbReference>
<sequence length="335" mass="37255">MKAQSRNPSILRIRVCRPSDYPALQRLFKICIVYGGTLYNHFYTKRFLTYKGFDRPAGSPCRKSIADGFSNPAIYGIYLLLALSVVVMASGHPHGLLLGAPVCMAIVVYLAILLHGRAELYVKFAYSSCKDDLDKIVEHYNLKVSSYDPAAYVATGPRGFWVAEVDVPGRNEPEIVGCIGLVYGSDHGEMRRMVVSPYHRRMGIAQKLFDVCEAHAHNHKLSSIVLTTTQFQPHARSLYEKYGYFVDSTKLMPSGLLKIRNTLAKVVEHYNVKALDNDPGAIGISPKGLWVAEVNIPGKAEPEIVVCVALDELVDTVELGMQIQLFSMKTLVLYL</sequence>
<keyword evidence="2" id="KW-0812">Transmembrane</keyword>
<feature type="transmembrane region" description="Helical" evidence="2">
    <location>
        <begin position="72"/>
        <end position="90"/>
    </location>
</feature>